<accession>A0ABV5UP94</accession>
<evidence type="ECO:0000313" key="1">
    <source>
        <dbReference type="EMBL" id="MFB9714344.1"/>
    </source>
</evidence>
<protein>
    <submittedName>
        <fullName evidence="1">Uncharacterized protein</fullName>
    </submittedName>
</protein>
<name>A0ABV5UP94_9MICC</name>
<keyword evidence="2" id="KW-1185">Reference proteome</keyword>
<proteinExistence type="predicted"/>
<dbReference type="EMBL" id="JBHMBH010000019">
    <property type="protein sequence ID" value="MFB9714344.1"/>
    <property type="molecule type" value="Genomic_DNA"/>
</dbReference>
<organism evidence="1 2">
    <name type="scientific">Arthrobacter methylotrophus</name>
    <dbReference type="NCBI Taxonomy" id="121291"/>
    <lineage>
        <taxon>Bacteria</taxon>
        <taxon>Bacillati</taxon>
        <taxon>Actinomycetota</taxon>
        <taxon>Actinomycetes</taxon>
        <taxon>Micrococcales</taxon>
        <taxon>Micrococcaceae</taxon>
        <taxon>Arthrobacter</taxon>
    </lineage>
</organism>
<dbReference type="Proteomes" id="UP001589536">
    <property type="component" value="Unassembled WGS sequence"/>
</dbReference>
<comment type="caution">
    <text evidence="1">The sequence shown here is derived from an EMBL/GenBank/DDBJ whole genome shotgun (WGS) entry which is preliminary data.</text>
</comment>
<sequence>MSPGKHHSYHLTERQSIIELTWPRPPKQPKATRKGRKLRLLHCRPDPGSPESCVNPEDFSAAVKILDQQDVELAISAFTGLGYEVTIRTLR</sequence>
<gene>
    <name evidence="1" type="ORF">ACFFPI_09435</name>
</gene>
<evidence type="ECO:0000313" key="2">
    <source>
        <dbReference type="Proteomes" id="UP001589536"/>
    </source>
</evidence>
<reference evidence="1 2" key="1">
    <citation type="submission" date="2024-09" db="EMBL/GenBank/DDBJ databases">
        <authorList>
            <person name="Sun Q."/>
            <person name="Mori K."/>
        </authorList>
    </citation>
    <scope>NUCLEOTIDE SEQUENCE [LARGE SCALE GENOMIC DNA]</scope>
    <source>
        <strain evidence="1 2">JCM 13519</strain>
    </source>
</reference>
<dbReference type="RefSeq" id="WP_345044530.1">
    <property type="nucleotide sequence ID" value="NZ_BAABED010000001.1"/>
</dbReference>